<feature type="transmembrane region" description="Helical" evidence="11">
    <location>
        <begin position="264"/>
        <end position="281"/>
    </location>
</feature>
<dbReference type="Gene3D" id="3.30.450.20">
    <property type="entry name" value="PAS domain"/>
    <property type="match status" value="2"/>
</dbReference>
<accession>A0ABS9EMP6</accession>
<dbReference type="PROSITE" id="PS50111">
    <property type="entry name" value="CHEMOTAXIS_TRANSDUC_2"/>
    <property type="match status" value="1"/>
</dbReference>
<feature type="region of interest" description="Disordered" evidence="10">
    <location>
        <begin position="419"/>
        <end position="447"/>
    </location>
</feature>
<feature type="domain" description="HAMP" evidence="13">
    <location>
        <begin position="308"/>
        <end position="363"/>
    </location>
</feature>
<evidence type="ECO:0000256" key="1">
    <source>
        <dbReference type="ARBA" id="ARBA00004651"/>
    </source>
</evidence>
<keyword evidence="4 11" id="KW-0812">Transmembrane</keyword>
<dbReference type="PANTHER" id="PTHR32089:SF112">
    <property type="entry name" value="LYSOZYME-LIKE PROTEIN-RELATED"/>
    <property type="match status" value="1"/>
</dbReference>
<dbReference type="InterPro" id="IPR029151">
    <property type="entry name" value="Sensor-like_sf"/>
</dbReference>
<dbReference type="SMART" id="SM00304">
    <property type="entry name" value="HAMP"/>
    <property type="match status" value="1"/>
</dbReference>
<feature type="domain" description="Methyl-accepting transducer" evidence="12">
    <location>
        <begin position="382"/>
        <end position="618"/>
    </location>
</feature>
<dbReference type="PROSITE" id="PS50885">
    <property type="entry name" value="HAMP"/>
    <property type="match status" value="1"/>
</dbReference>
<evidence type="ECO:0000256" key="10">
    <source>
        <dbReference type="SAM" id="MobiDB-lite"/>
    </source>
</evidence>
<comment type="similarity">
    <text evidence="8">Belongs to the methyl-accepting chemotaxis (MCP) protein family.</text>
</comment>
<dbReference type="SUPFAM" id="SSF58104">
    <property type="entry name" value="Methyl-accepting chemotaxis protein (MCP) signaling domain"/>
    <property type="match status" value="1"/>
</dbReference>
<gene>
    <name evidence="14" type="ORF">L2W38_06515</name>
</gene>
<dbReference type="PANTHER" id="PTHR32089">
    <property type="entry name" value="METHYL-ACCEPTING CHEMOTAXIS PROTEIN MCPB"/>
    <property type="match status" value="1"/>
</dbReference>
<keyword evidence="2" id="KW-1003">Cell membrane</keyword>
<evidence type="ECO:0000259" key="12">
    <source>
        <dbReference type="PROSITE" id="PS50111"/>
    </source>
</evidence>
<proteinExistence type="inferred from homology"/>
<keyword evidence="5 11" id="KW-1133">Transmembrane helix</keyword>
<feature type="compositionally biased region" description="Low complexity" evidence="10">
    <location>
        <begin position="428"/>
        <end position="447"/>
    </location>
</feature>
<dbReference type="InterPro" id="IPR004089">
    <property type="entry name" value="MCPsignal_dom"/>
</dbReference>
<evidence type="ECO:0000256" key="9">
    <source>
        <dbReference type="PROSITE-ProRule" id="PRU00284"/>
    </source>
</evidence>
<evidence type="ECO:0000256" key="6">
    <source>
        <dbReference type="ARBA" id="ARBA00023136"/>
    </source>
</evidence>
<sequence>MTIGRRFAVLLTILVLTLSGIGIATFLKGDDILENQVMETGTETVKGAAETVSQHFDMLAGIIDNTVLAVDQAWRENKREFVQMQDLMVESLKVNEKWGFQDIYFGFASNGDFATSHRLVPPEGFDARKRSWYVAAAEIGKGKVALTEPYIDVTTKKPVISLSKLVYDSDGKLVGCVGADVGIGHLVEFTKKLTILGQGKGMLLSTEGMVIAGPIEEDVMTRKLSEKPEADMAELGGKMTDGKSGFMEVNLNGSHTAFYTPTKWGVSLAILYPVSAIAALVHSLTLPLIVISVIALILTLAVVILTYRGIASPLKKVSDMARLMKERDLTVDLRSIGYDAKDELGNMISALADMVENIRSTIGKITSEADSINQSSSGLAAISEQANASMDEAKRAVEEIAVLAETNAASLEETNAGVEEVSSSAHLAAESATEGTEATESATETSEKAAGLVEVVIDGVESVGRKSDDTIARMNALGESVHQITGFIETINSIADQTNLLALNAAIEAARAGEAGRGFAVVAEEVRKLAEESAKAAGKIDSLIGDLQKQTGESISVTRETAEVMKDTVARASEARKGLDETLESIKRVNVAMQNIAATSEEQAASSNEMAGAVDQASKSTVEMAQKVESIKTSTVETAKASDGVAQEAERLAGLARSIDEELKRFRTAKSGITPLKR</sequence>
<dbReference type="InterPro" id="IPR004090">
    <property type="entry name" value="Chemotax_Me-accpt_rcpt"/>
</dbReference>
<evidence type="ECO:0000256" key="8">
    <source>
        <dbReference type="ARBA" id="ARBA00029447"/>
    </source>
</evidence>
<evidence type="ECO:0000313" key="15">
    <source>
        <dbReference type="Proteomes" id="UP001200430"/>
    </source>
</evidence>
<evidence type="ECO:0000256" key="5">
    <source>
        <dbReference type="ARBA" id="ARBA00022989"/>
    </source>
</evidence>
<dbReference type="CDD" id="cd12912">
    <property type="entry name" value="PDC2_MCP_like"/>
    <property type="match status" value="1"/>
</dbReference>
<dbReference type="Pfam" id="PF00015">
    <property type="entry name" value="MCPsignal"/>
    <property type="match status" value="1"/>
</dbReference>
<dbReference type="SUPFAM" id="SSF103190">
    <property type="entry name" value="Sensory domain-like"/>
    <property type="match status" value="1"/>
</dbReference>
<dbReference type="Gene3D" id="6.10.340.10">
    <property type="match status" value="1"/>
</dbReference>
<keyword evidence="15" id="KW-1185">Reference proteome</keyword>
<dbReference type="Proteomes" id="UP001200430">
    <property type="component" value="Unassembled WGS sequence"/>
</dbReference>
<reference evidence="14 15" key="1">
    <citation type="submission" date="2022-01" db="EMBL/GenBank/DDBJ databases">
        <title>Dethiosulfovibrio faecalis sp. nov., a novel proteolytic, non-sulfur-reducing bacterium isolated from a marine aquaculture solid waste bioreactor.</title>
        <authorList>
            <person name="Grabowski S."/>
            <person name="Apolinario E."/>
            <person name="Schneider N."/>
            <person name="Marshall C.W."/>
            <person name="Sowers K.R."/>
        </authorList>
    </citation>
    <scope>NUCLEOTIDE SEQUENCE [LARGE SCALE GENOMIC DNA]</scope>
    <source>
        <strain evidence="14 15">DSM 12537</strain>
    </source>
</reference>
<evidence type="ECO:0000313" key="14">
    <source>
        <dbReference type="EMBL" id="MCF4142463.1"/>
    </source>
</evidence>
<evidence type="ECO:0000256" key="7">
    <source>
        <dbReference type="ARBA" id="ARBA00023224"/>
    </source>
</evidence>
<dbReference type="SMART" id="SM00283">
    <property type="entry name" value="MA"/>
    <property type="match status" value="1"/>
</dbReference>
<dbReference type="RefSeq" id="WP_236099189.1">
    <property type="nucleotide sequence ID" value="NZ_JAKGUD010000005.1"/>
</dbReference>
<evidence type="ECO:0000256" key="11">
    <source>
        <dbReference type="SAM" id="Phobius"/>
    </source>
</evidence>
<name>A0ABS9EMP6_9BACT</name>
<evidence type="ECO:0000259" key="13">
    <source>
        <dbReference type="PROSITE" id="PS50885"/>
    </source>
</evidence>
<comment type="caution">
    <text evidence="14">The sequence shown here is derived from an EMBL/GenBank/DDBJ whole genome shotgun (WGS) entry which is preliminary data.</text>
</comment>
<dbReference type="PRINTS" id="PR00260">
    <property type="entry name" value="CHEMTRNSDUCR"/>
</dbReference>
<dbReference type="Pfam" id="PF00672">
    <property type="entry name" value="HAMP"/>
    <property type="match status" value="1"/>
</dbReference>
<comment type="subcellular location">
    <subcellularLocation>
        <location evidence="1">Cell membrane</location>
        <topology evidence="1">Multi-pass membrane protein</topology>
    </subcellularLocation>
</comment>
<evidence type="ECO:0000256" key="4">
    <source>
        <dbReference type="ARBA" id="ARBA00022692"/>
    </source>
</evidence>
<evidence type="ECO:0000256" key="2">
    <source>
        <dbReference type="ARBA" id="ARBA00022475"/>
    </source>
</evidence>
<dbReference type="EMBL" id="JAKGUD010000005">
    <property type="protein sequence ID" value="MCF4142463.1"/>
    <property type="molecule type" value="Genomic_DNA"/>
</dbReference>
<evidence type="ECO:0000256" key="3">
    <source>
        <dbReference type="ARBA" id="ARBA00022500"/>
    </source>
</evidence>
<protein>
    <submittedName>
        <fullName evidence="14">Methyl-accepting chemotaxis protein</fullName>
    </submittedName>
</protein>
<dbReference type="Gene3D" id="1.10.287.950">
    <property type="entry name" value="Methyl-accepting chemotaxis protein"/>
    <property type="match status" value="1"/>
</dbReference>
<dbReference type="CDD" id="cd11386">
    <property type="entry name" value="MCP_signal"/>
    <property type="match status" value="1"/>
</dbReference>
<keyword evidence="3" id="KW-0145">Chemotaxis</keyword>
<keyword evidence="7 9" id="KW-0807">Transducer</keyword>
<feature type="transmembrane region" description="Helical" evidence="11">
    <location>
        <begin position="288"/>
        <end position="310"/>
    </location>
</feature>
<keyword evidence="6 11" id="KW-0472">Membrane</keyword>
<dbReference type="Pfam" id="PF02743">
    <property type="entry name" value="dCache_1"/>
    <property type="match status" value="1"/>
</dbReference>
<dbReference type="InterPro" id="IPR003660">
    <property type="entry name" value="HAMP_dom"/>
</dbReference>
<organism evidence="14 15">
    <name type="scientific">Dethiosulfovibrio marinus</name>
    <dbReference type="NCBI Taxonomy" id="133532"/>
    <lineage>
        <taxon>Bacteria</taxon>
        <taxon>Thermotogati</taxon>
        <taxon>Synergistota</taxon>
        <taxon>Synergistia</taxon>
        <taxon>Synergistales</taxon>
        <taxon>Dethiosulfovibrionaceae</taxon>
        <taxon>Dethiosulfovibrio</taxon>
    </lineage>
</organism>
<dbReference type="InterPro" id="IPR033479">
    <property type="entry name" value="dCache_1"/>
</dbReference>
<dbReference type="CDD" id="cd12913">
    <property type="entry name" value="PDC1_MCP_like"/>
    <property type="match status" value="1"/>
</dbReference>